<accession>A0A9D9IYZ1</accession>
<name>A0A9D9IYZ1_9BACT</name>
<evidence type="ECO:0000313" key="2">
    <source>
        <dbReference type="Proteomes" id="UP000823772"/>
    </source>
</evidence>
<dbReference type="Pfam" id="PF08713">
    <property type="entry name" value="DNA_alkylation"/>
    <property type="match status" value="1"/>
</dbReference>
<proteinExistence type="predicted"/>
<comment type="caution">
    <text evidence="1">The sequence shown here is derived from an EMBL/GenBank/DDBJ whole genome shotgun (WGS) entry which is preliminary data.</text>
</comment>
<dbReference type="InterPro" id="IPR014825">
    <property type="entry name" value="DNA_alkylation"/>
</dbReference>
<dbReference type="Gene3D" id="1.25.10.90">
    <property type="match status" value="1"/>
</dbReference>
<organism evidence="1 2">
    <name type="scientific">Candidatus Merdivivens faecigallinarum</name>
    <dbReference type="NCBI Taxonomy" id="2840871"/>
    <lineage>
        <taxon>Bacteria</taxon>
        <taxon>Pseudomonadati</taxon>
        <taxon>Bacteroidota</taxon>
        <taxon>Bacteroidia</taxon>
        <taxon>Bacteroidales</taxon>
        <taxon>Muribaculaceae</taxon>
        <taxon>Muribaculaceae incertae sedis</taxon>
        <taxon>Candidatus Merdivivens</taxon>
    </lineage>
</organism>
<evidence type="ECO:0000313" key="1">
    <source>
        <dbReference type="EMBL" id="MBO8481118.1"/>
    </source>
</evidence>
<dbReference type="EMBL" id="JADILY010000019">
    <property type="protein sequence ID" value="MBO8481118.1"/>
    <property type="molecule type" value="Genomic_DNA"/>
</dbReference>
<dbReference type="SUPFAM" id="SSF48371">
    <property type="entry name" value="ARM repeat"/>
    <property type="match status" value="2"/>
</dbReference>
<sequence>MIEDILTPYISPRFASEEKYRLGHIRVINPLPGQEVLGLHIPDMKKIASELAVSENRDKILRDLELAAADGRPLSHEEKTVWGLMLDNMKVLLEERLERFGKFVPAIDNWAICDTVCGGAKWAKNRTAGKSAAISGKGSSRQDTHENAKDTRRKIWEWLEKYYRSDREFEVRFAIVMSMCHFLEREWLPRIFNAMEALDFDNIRSDYPETAVKGASPYYVRMGAAWLLATALAKYPEETRDFVNRSTLPENVIRLYKRKARESFRTRNVPPL</sequence>
<reference evidence="1" key="1">
    <citation type="submission" date="2020-10" db="EMBL/GenBank/DDBJ databases">
        <authorList>
            <person name="Gilroy R."/>
        </authorList>
    </citation>
    <scope>NUCLEOTIDE SEQUENCE</scope>
    <source>
        <strain evidence="1">B3-2255</strain>
    </source>
</reference>
<reference evidence="1" key="2">
    <citation type="journal article" date="2021" name="PeerJ">
        <title>Extensive microbial diversity within the chicken gut microbiome revealed by metagenomics and culture.</title>
        <authorList>
            <person name="Gilroy R."/>
            <person name="Ravi A."/>
            <person name="Getino M."/>
            <person name="Pursley I."/>
            <person name="Horton D.L."/>
            <person name="Alikhan N.F."/>
            <person name="Baker D."/>
            <person name="Gharbi K."/>
            <person name="Hall N."/>
            <person name="Watson M."/>
            <person name="Adriaenssens E.M."/>
            <person name="Foster-Nyarko E."/>
            <person name="Jarju S."/>
            <person name="Secka A."/>
            <person name="Antonio M."/>
            <person name="Oren A."/>
            <person name="Chaudhuri R.R."/>
            <person name="La Ragione R."/>
            <person name="Hildebrand F."/>
            <person name="Pallen M.J."/>
        </authorList>
    </citation>
    <scope>NUCLEOTIDE SEQUENCE</scope>
    <source>
        <strain evidence="1">B3-2255</strain>
    </source>
</reference>
<protein>
    <submittedName>
        <fullName evidence="1">DNA alkylation repair protein</fullName>
    </submittedName>
</protein>
<dbReference type="InterPro" id="IPR016024">
    <property type="entry name" value="ARM-type_fold"/>
</dbReference>
<gene>
    <name evidence="1" type="ORF">IAC87_01060</name>
</gene>
<dbReference type="Proteomes" id="UP000823772">
    <property type="component" value="Unassembled WGS sequence"/>
</dbReference>
<dbReference type="AlphaFoldDB" id="A0A9D9IYZ1"/>